<name>M2PGF4_CERS8</name>
<feature type="compositionally biased region" description="Basic and acidic residues" evidence="1">
    <location>
        <begin position="94"/>
        <end position="106"/>
    </location>
</feature>
<evidence type="ECO:0000313" key="2">
    <source>
        <dbReference type="EMBL" id="EMD35084.1"/>
    </source>
</evidence>
<dbReference type="EMBL" id="KB445801">
    <property type="protein sequence ID" value="EMD35084.1"/>
    <property type="molecule type" value="Genomic_DNA"/>
</dbReference>
<organism evidence="2 3">
    <name type="scientific">Ceriporiopsis subvermispora (strain B)</name>
    <name type="common">White-rot fungus</name>
    <name type="synonym">Gelatoporia subvermispora</name>
    <dbReference type="NCBI Taxonomy" id="914234"/>
    <lineage>
        <taxon>Eukaryota</taxon>
        <taxon>Fungi</taxon>
        <taxon>Dikarya</taxon>
        <taxon>Basidiomycota</taxon>
        <taxon>Agaricomycotina</taxon>
        <taxon>Agaricomycetes</taxon>
        <taxon>Polyporales</taxon>
        <taxon>Gelatoporiaceae</taxon>
        <taxon>Gelatoporia</taxon>
    </lineage>
</organism>
<reference evidence="2 3" key="1">
    <citation type="journal article" date="2012" name="Proc. Natl. Acad. Sci. U.S.A.">
        <title>Comparative genomics of Ceriporiopsis subvermispora and Phanerochaete chrysosporium provide insight into selective ligninolysis.</title>
        <authorList>
            <person name="Fernandez-Fueyo E."/>
            <person name="Ruiz-Duenas F.J."/>
            <person name="Ferreira P."/>
            <person name="Floudas D."/>
            <person name="Hibbett D.S."/>
            <person name="Canessa P."/>
            <person name="Larrondo L.F."/>
            <person name="James T.Y."/>
            <person name="Seelenfreund D."/>
            <person name="Lobos S."/>
            <person name="Polanco R."/>
            <person name="Tello M."/>
            <person name="Honda Y."/>
            <person name="Watanabe T."/>
            <person name="Watanabe T."/>
            <person name="Ryu J.S."/>
            <person name="Kubicek C.P."/>
            <person name="Schmoll M."/>
            <person name="Gaskell J."/>
            <person name="Hammel K.E."/>
            <person name="St John F.J."/>
            <person name="Vanden Wymelenberg A."/>
            <person name="Sabat G."/>
            <person name="Splinter BonDurant S."/>
            <person name="Syed K."/>
            <person name="Yadav J.S."/>
            <person name="Doddapaneni H."/>
            <person name="Subramanian V."/>
            <person name="Lavin J.L."/>
            <person name="Oguiza J.A."/>
            <person name="Perez G."/>
            <person name="Pisabarro A.G."/>
            <person name="Ramirez L."/>
            <person name="Santoyo F."/>
            <person name="Master E."/>
            <person name="Coutinho P.M."/>
            <person name="Henrissat B."/>
            <person name="Lombard V."/>
            <person name="Magnuson J.K."/>
            <person name="Kuees U."/>
            <person name="Hori C."/>
            <person name="Igarashi K."/>
            <person name="Samejima M."/>
            <person name="Held B.W."/>
            <person name="Barry K.W."/>
            <person name="LaButti K.M."/>
            <person name="Lapidus A."/>
            <person name="Lindquist E.A."/>
            <person name="Lucas S.M."/>
            <person name="Riley R."/>
            <person name="Salamov A.A."/>
            <person name="Hoffmeister D."/>
            <person name="Schwenk D."/>
            <person name="Hadar Y."/>
            <person name="Yarden O."/>
            <person name="de Vries R.P."/>
            <person name="Wiebenga A."/>
            <person name="Stenlid J."/>
            <person name="Eastwood D."/>
            <person name="Grigoriev I.V."/>
            <person name="Berka R.M."/>
            <person name="Blanchette R.A."/>
            <person name="Kersten P."/>
            <person name="Martinez A.T."/>
            <person name="Vicuna R."/>
            <person name="Cullen D."/>
        </authorList>
    </citation>
    <scope>NUCLEOTIDE SEQUENCE [LARGE SCALE GENOMIC DNA]</scope>
    <source>
        <strain evidence="2 3">B</strain>
    </source>
</reference>
<sequence>MLPHAPEEHQQAQIEPDSAQSASAHMQVHQPAPARPDIHRLRDPSPGAPCSSASASPEPSCGSSQYAASSSPLSTSPSSPAQPHAKPAEAPLVVEKDSPPGGDHEFTTCAALRPGSGGAGLAKEGEGLTAARTGNLETAQEAAGDAGSDALVASAGNSMEDS</sequence>
<feature type="region of interest" description="Disordered" evidence="1">
    <location>
        <begin position="1"/>
        <end position="162"/>
    </location>
</feature>
<evidence type="ECO:0000313" key="3">
    <source>
        <dbReference type="Proteomes" id="UP000016930"/>
    </source>
</evidence>
<feature type="compositionally biased region" description="Basic and acidic residues" evidence="1">
    <location>
        <begin position="1"/>
        <end position="10"/>
    </location>
</feature>
<accession>M2PGF4</accession>
<dbReference type="Proteomes" id="UP000016930">
    <property type="component" value="Unassembled WGS sequence"/>
</dbReference>
<proteinExistence type="predicted"/>
<gene>
    <name evidence="2" type="ORF">CERSUDRAFT_116582</name>
</gene>
<keyword evidence="3" id="KW-1185">Reference proteome</keyword>
<protein>
    <submittedName>
        <fullName evidence="2">Uncharacterized protein</fullName>
    </submittedName>
</protein>
<evidence type="ECO:0000256" key="1">
    <source>
        <dbReference type="SAM" id="MobiDB-lite"/>
    </source>
</evidence>
<feature type="compositionally biased region" description="Low complexity" evidence="1">
    <location>
        <begin position="44"/>
        <end position="83"/>
    </location>
</feature>
<dbReference type="AlphaFoldDB" id="M2PGF4"/>
<dbReference type="HOGENOM" id="CLU_1635172_0_0_1"/>